<feature type="repeat" description="WD" evidence="8">
    <location>
        <begin position="692"/>
        <end position="726"/>
    </location>
</feature>
<accession>A0AAU9FPV0</accession>
<feature type="compositionally biased region" description="Basic residues" evidence="9">
    <location>
        <begin position="12"/>
        <end position="22"/>
    </location>
</feature>
<evidence type="ECO:0000256" key="4">
    <source>
        <dbReference type="ARBA" id="ARBA00022737"/>
    </source>
</evidence>
<keyword evidence="6" id="KW-0804">Transcription</keyword>
<dbReference type="AlphaFoldDB" id="A0AAU9FPV0"/>
<protein>
    <submittedName>
        <fullName evidence="11">TAF5-like RNA polymerase II p300/CBP-associated factor-associated factor 65 kDa subunit 5L</fullName>
    </submittedName>
</protein>
<evidence type="ECO:0000256" key="5">
    <source>
        <dbReference type="ARBA" id="ARBA00023015"/>
    </source>
</evidence>
<dbReference type="InterPro" id="IPR007582">
    <property type="entry name" value="TFIID_NTD2"/>
</dbReference>
<evidence type="ECO:0000256" key="1">
    <source>
        <dbReference type="ARBA" id="ARBA00004123"/>
    </source>
</evidence>
<dbReference type="PROSITE" id="PS50294">
    <property type="entry name" value="WD_REPEATS_REGION"/>
    <property type="match status" value="5"/>
</dbReference>
<organism evidence="11 12">
    <name type="scientific">Drosophila madeirensis</name>
    <name type="common">Fruit fly</name>
    <dbReference type="NCBI Taxonomy" id="30013"/>
    <lineage>
        <taxon>Eukaryota</taxon>
        <taxon>Metazoa</taxon>
        <taxon>Ecdysozoa</taxon>
        <taxon>Arthropoda</taxon>
        <taxon>Hexapoda</taxon>
        <taxon>Insecta</taxon>
        <taxon>Pterygota</taxon>
        <taxon>Neoptera</taxon>
        <taxon>Endopterygota</taxon>
        <taxon>Diptera</taxon>
        <taxon>Brachycera</taxon>
        <taxon>Muscomorpha</taxon>
        <taxon>Ephydroidea</taxon>
        <taxon>Drosophilidae</taxon>
        <taxon>Drosophila</taxon>
        <taxon>Sophophora</taxon>
    </lineage>
</organism>
<dbReference type="PROSITE" id="PS50082">
    <property type="entry name" value="WD_REPEATS_2"/>
    <property type="match status" value="5"/>
</dbReference>
<dbReference type="PRINTS" id="PR00320">
    <property type="entry name" value="GPROTEINBRPT"/>
</dbReference>
<dbReference type="Pfam" id="PF04494">
    <property type="entry name" value="TFIID_NTD2"/>
    <property type="match status" value="1"/>
</dbReference>
<dbReference type="Proteomes" id="UP001500889">
    <property type="component" value="Chromosome J"/>
</dbReference>
<dbReference type="SMART" id="SM00320">
    <property type="entry name" value="WD40"/>
    <property type="match status" value="6"/>
</dbReference>
<keyword evidence="12" id="KW-1185">Reference proteome</keyword>
<dbReference type="GO" id="GO:0016251">
    <property type="term" value="F:RNA polymerase II general transcription initiation factor activity"/>
    <property type="evidence" value="ECO:0007669"/>
    <property type="project" value="TreeGrafter"/>
</dbReference>
<reference evidence="11 12" key="1">
    <citation type="submission" date="2024-02" db="EMBL/GenBank/DDBJ databases">
        <title>A chromosome-level genome assembly of Drosophila madeirensis, a fruit fly species endemic to Madeira island.</title>
        <authorList>
            <person name="Tomihara K."/>
            <person name="Llopart A."/>
            <person name="Yamamoto D."/>
        </authorList>
    </citation>
    <scope>NUCLEOTIDE SEQUENCE [LARGE SCALE GENOMIC DNA]</scope>
    <source>
        <strain evidence="11 12">RF1</strain>
    </source>
</reference>
<feature type="repeat" description="WD" evidence="8">
    <location>
        <begin position="608"/>
        <end position="649"/>
    </location>
</feature>
<proteinExistence type="inferred from homology"/>
<evidence type="ECO:0000256" key="7">
    <source>
        <dbReference type="ARBA" id="ARBA00023242"/>
    </source>
</evidence>
<evidence type="ECO:0000256" key="6">
    <source>
        <dbReference type="ARBA" id="ARBA00023163"/>
    </source>
</evidence>
<dbReference type="Pfam" id="PF00400">
    <property type="entry name" value="WD40"/>
    <property type="match status" value="5"/>
</dbReference>
<feature type="domain" description="TFIID subunit TAF5 NTD2" evidence="10">
    <location>
        <begin position="239"/>
        <end position="344"/>
    </location>
</feature>
<dbReference type="InterPro" id="IPR019775">
    <property type="entry name" value="WD40_repeat_CS"/>
</dbReference>
<dbReference type="SUPFAM" id="SSF160897">
    <property type="entry name" value="Taf5 N-terminal domain-like"/>
    <property type="match status" value="1"/>
</dbReference>
<evidence type="ECO:0000256" key="2">
    <source>
        <dbReference type="ARBA" id="ARBA00009435"/>
    </source>
</evidence>
<feature type="repeat" description="WD" evidence="8">
    <location>
        <begin position="650"/>
        <end position="691"/>
    </location>
</feature>
<keyword evidence="3 8" id="KW-0853">WD repeat</keyword>
<dbReference type="EMBL" id="AP029265">
    <property type="protein sequence ID" value="BFF97630.1"/>
    <property type="molecule type" value="Genomic_DNA"/>
</dbReference>
<evidence type="ECO:0000256" key="9">
    <source>
        <dbReference type="SAM" id="MobiDB-lite"/>
    </source>
</evidence>
<evidence type="ECO:0000256" key="8">
    <source>
        <dbReference type="PROSITE-ProRule" id="PRU00221"/>
    </source>
</evidence>
<dbReference type="SUPFAM" id="SSF50978">
    <property type="entry name" value="WD40 repeat-like"/>
    <property type="match status" value="1"/>
</dbReference>
<feature type="compositionally biased region" description="Low complexity" evidence="9">
    <location>
        <begin position="30"/>
        <end position="59"/>
    </location>
</feature>
<dbReference type="Gene3D" id="1.25.40.500">
    <property type="entry name" value="TFIID subunit TAF5, NTD2 domain"/>
    <property type="match status" value="1"/>
</dbReference>
<feature type="repeat" description="WD" evidence="8">
    <location>
        <begin position="524"/>
        <end position="565"/>
    </location>
</feature>
<dbReference type="PROSITE" id="PS00678">
    <property type="entry name" value="WD_REPEATS_1"/>
    <property type="match status" value="2"/>
</dbReference>
<comment type="subcellular location">
    <subcellularLocation>
        <location evidence="1">Nucleus</location>
    </subcellularLocation>
</comment>
<dbReference type="InterPro" id="IPR037264">
    <property type="entry name" value="TFIID_NTD2_sf"/>
</dbReference>
<feature type="repeat" description="WD" evidence="8">
    <location>
        <begin position="566"/>
        <end position="597"/>
    </location>
</feature>
<name>A0AAU9FPV0_DROMD</name>
<dbReference type="InterPro" id="IPR036322">
    <property type="entry name" value="WD40_repeat_dom_sf"/>
</dbReference>
<dbReference type="InterPro" id="IPR001680">
    <property type="entry name" value="WD40_rpt"/>
</dbReference>
<dbReference type="CDD" id="cd00200">
    <property type="entry name" value="WD40"/>
    <property type="match status" value="1"/>
</dbReference>
<dbReference type="InterPro" id="IPR020472">
    <property type="entry name" value="WD40_PAC1"/>
</dbReference>
<evidence type="ECO:0000313" key="11">
    <source>
        <dbReference type="EMBL" id="BFF97630.1"/>
    </source>
</evidence>
<dbReference type="PANTHER" id="PTHR19879:SF1">
    <property type="entry name" value="CANNONBALL-RELATED"/>
    <property type="match status" value="1"/>
</dbReference>
<keyword evidence="7" id="KW-0539">Nucleus</keyword>
<evidence type="ECO:0000259" key="10">
    <source>
        <dbReference type="Pfam" id="PF04494"/>
    </source>
</evidence>
<gene>
    <name evidence="11" type="ORF">DMAD_06006</name>
</gene>
<dbReference type="InterPro" id="IPR015943">
    <property type="entry name" value="WD40/YVTN_repeat-like_dom_sf"/>
</dbReference>
<sequence length="776" mass="87415">MKNMQRKTPQILRKKPIHRRRAINPIRVFASGSSSSASDVDGISGGPRSDSGSGSSASSSDEDESPIVIEDSSEMSSPIYEYNSGPLPSMPLYDEETNEFKPPTDQHIREMSEPIAETHVNQPKCSAKYEEPQPVTDYEEDLHGFSSGDDSEISDEEESAQMIHPFSKRKASWLKFTLGTGEVPFRYGKESPGSFCDYSVEAEAAATPGTEFYEDGVSDGQYPKETRTFQVIKQQEIFEQYEQTFRAVFSMVEESCSHFRFDLHQLLYPLLTLTYLQMVASDNANGAMSFLRNCSKCLDDASYKSRLATLAKILQPEAVPAKARLLLNGHEKVKIFMSRGAYRQCVLQLARLPYWQQDKILGHFHIRSYDEAKLPLQRLRLGNPPLKIMVWTAPGKHEERVKISSPIAAAGRHRKRDFAGHFSVPFKRQLYTPPPSLKDEIKRRTHEQQREKLDRERLPSVYLYTAGAGEERILCADFSVNYEMLALGTSTSLLQVFSVDNSKLLEDLTLITGHTDIKNHKRTLCGHQNAVYGCSFGPDDRYLLSCSRDSDVRLWCLRSWRCLVIYTCHQTAVNCVVFEPLGFYFATASADGTARVWAQSVKKPARLFSGHLASVEVCQFHPNRYYLATGSADCTVRIWEIVSGHQVRLLSGHKARVQSLAFSKCGRFLASGGADNLLILWDMPRERMIRCLSHHTAVIDSCDFDMNNNLLVVGSRDGRLSVWDFDRLVQESAGRGSALPQLLLKSYESHEGAICKVSFTNANLLMGVRLQSHKKC</sequence>
<evidence type="ECO:0000256" key="3">
    <source>
        <dbReference type="ARBA" id="ARBA00022574"/>
    </source>
</evidence>
<feature type="region of interest" description="Disordered" evidence="9">
    <location>
        <begin position="1"/>
        <end position="104"/>
    </location>
</feature>
<dbReference type="GO" id="GO:0005634">
    <property type="term" value="C:nucleus"/>
    <property type="evidence" value="ECO:0007669"/>
    <property type="project" value="UniProtKB-SubCell"/>
</dbReference>
<comment type="similarity">
    <text evidence="2">Belongs to the WD repeat TAF5 family.</text>
</comment>
<dbReference type="Gene3D" id="2.130.10.10">
    <property type="entry name" value="YVTN repeat-like/Quinoprotein amine dehydrogenase"/>
    <property type="match status" value="2"/>
</dbReference>
<keyword evidence="5" id="KW-0805">Transcription regulation</keyword>
<dbReference type="PANTHER" id="PTHR19879">
    <property type="entry name" value="TRANSCRIPTION INITIATION FACTOR TFIID"/>
    <property type="match status" value="1"/>
</dbReference>
<evidence type="ECO:0000313" key="12">
    <source>
        <dbReference type="Proteomes" id="UP001500889"/>
    </source>
</evidence>
<keyword evidence="4" id="KW-0677">Repeat</keyword>